<gene>
    <name evidence="2" type="ORF">JI744_11625</name>
</gene>
<protein>
    <submittedName>
        <fullName evidence="2">SUMF1/EgtB/PvdO family nonheme iron enzyme</fullName>
    </submittedName>
</protein>
<dbReference type="EMBL" id="JAESVP010000005">
    <property type="protein sequence ID" value="MBL4928755.1"/>
    <property type="molecule type" value="Genomic_DNA"/>
</dbReference>
<name>A0A8J7MPK1_9RHOB</name>
<evidence type="ECO:0000259" key="1">
    <source>
        <dbReference type="Pfam" id="PF03781"/>
    </source>
</evidence>
<dbReference type="InterPro" id="IPR042095">
    <property type="entry name" value="SUMF_sf"/>
</dbReference>
<dbReference type="Gene3D" id="3.90.1580.10">
    <property type="entry name" value="paralog of FGE (formylglycine-generating enzyme)"/>
    <property type="match status" value="1"/>
</dbReference>
<evidence type="ECO:0000313" key="3">
    <source>
        <dbReference type="Proteomes" id="UP000619033"/>
    </source>
</evidence>
<dbReference type="PANTHER" id="PTHR23150">
    <property type="entry name" value="SULFATASE MODIFYING FACTOR 1, 2"/>
    <property type="match status" value="1"/>
</dbReference>
<dbReference type="PANTHER" id="PTHR23150:SF19">
    <property type="entry name" value="FORMYLGLYCINE-GENERATING ENZYME"/>
    <property type="match status" value="1"/>
</dbReference>
<reference evidence="2" key="1">
    <citation type="submission" date="2021-01" db="EMBL/GenBank/DDBJ databases">
        <title>Genome seq and assembly of Tabrizicola sp. KVB23.</title>
        <authorList>
            <person name="Chhetri G."/>
        </authorList>
    </citation>
    <scope>NUCLEOTIDE SEQUENCE</scope>
    <source>
        <strain evidence="2">KVB23</strain>
    </source>
</reference>
<dbReference type="Pfam" id="PF03781">
    <property type="entry name" value="FGE-sulfatase"/>
    <property type="match status" value="1"/>
</dbReference>
<proteinExistence type="predicted"/>
<keyword evidence="3" id="KW-1185">Reference proteome</keyword>
<dbReference type="InterPro" id="IPR051043">
    <property type="entry name" value="Sulfatase_Mod_Factor_Kinase"/>
</dbReference>
<dbReference type="Proteomes" id="UP000619033">
    <property type="component" value="Unassembled WGS sequence"/>
</dbReference>
<sequence>MQVSALLMAGAAFGALGISFWPQTTPTALPELVRLVPAPFAHRLDGDWQQGGWPVDAPVERVTIPAPVEIMALPVSMADWQTCVAEGACTAADGPADQSDLPVTGVSWIDANAYAAWMSDRTGDTWRLPSDVEWAQAAGELFRDDALGIESDPSNPAVLWLAEYSAESARSRNLDREVRPVGNLNVNALGVHDIGGAVWEWTSTCLRRVEVDGSGAILRQSDSCGIYIAEGLHRAAISDFVRDPKSGGCSVGVPPANLGFRLVREAG</sequence>
<comment type="caution">
    <text evidence="2">The sequence shown here is derived from an EMBL/GenBank/DDBJ whole genome shotgun (WGS) entry which is preliminary data.</text>
</comment>
<dbReference type="SUPFAM" id="SSF56436">
    <property type="entry name" value="C-type lectin-like"/>
    <property type="match status" value="1"/>
</dbReference>
<dbReference type="AlphaFoldDB" id="A0A8J7MPK1"/>
<evidence type="ECO:0000313" key="2">
    <source>
        <dbReference type="EMBL" id="MBL4928755.1"/>
    </source>
</evidence>
<dbReference type="InterPro" id="IPR016187">
    <property type="entry name" value="CTDL_fold"/>
</dbReference>
<feature type="domain" description="Sulfatase-modifying factor enzyme-like" evidence="1">
    <location>
        <begin position="46"/>
        <end position="264"/>
    </location>
</feature>
<dbReference type="RefSeq" id="WP_202661077.1">
    <property type="nucleotide sequence ID" value="NZ_JAESVP010000005.1"/>
</dbReference>
<organism evidence="2 3">
    <name type="scientific">Fuscibacter oryzae</name>
    <dbReference type="NCBI Taxonomy" id="2803939"/>
    <lineage>
        <taxon>Bacteria</taxon>
        <taxon>Pseudomonadati</taxon>
        <taxon>Pseudomonadota</taxon>
        <taxon>Alphaproteobacteria</taxon>
        <taxon>Rhodobacterales</taxon>
        <taxon>Paracoccaceae</taxon>
        <taxon>Fuscibacter</taxon>
    </lineage>
</organism>
<accession>A0A8J7MPK1</accession>
<dbReference type="InterPro" id="IPR005532">
    <property type="entry name" value="SUMF_dom"/>
</dbReference>
<dbReference type="GO" id="GO:0120147">
    <property type="term" value="F:formylglycine-generating oxidase activity"/>
    <property type="evidence" value="ECO:0007669"/>
    <property type="project" value="TreeGrafter"/>
</dbReference>